<sequence length="276" mass="30420">MPLCTLHLVALHPTHSNAQQSFFSALKSANLSPLVLSRVLRWIILPSTFSTEHLLARNIHWDFLVILPGADALPASLQPLIQHTWSITAGVPSRLTQDFEVKNSRLLQPEPGSVPQLNNDALEVKQTTSSAQNLELSAELKDWIRTFSTTDTPEAKGAVSMFNLLSFRPDKKSSYLEYGKAFASSIGTSHGGNAKIVGSVTHINGTARAKEANGEGWDEIALAHYPSILHFADMLVDKEYQSVNHKYRVPALRDTAILMTSEVGLEGWREGEKARL</sequence>
<comment type="caution">
    <text evidence="1">The sequence shown here is derived from an EMBL/GenBank/DDBJ whole genome shotgun (WGS) entry which is preliminary data.</text>
</comment>
<reference evidence="1 2" key="1">
    <citation type="submission" date="2024-02" db="EMBL/GenBank/DDBJ databases">
        <title>De novo assembly and annotation of 12 fungi associated with fruit tree decline syndrome in Ontario, Canada.</title>
        <authorList>
            <person name="Sulman M."/>
            <person name="Ellouze W."/>
            <person name="Ilyukhin E."/>
        </authorList>
    </citation>
    <scope>NUCLEOTIDE SEQUENCE [LARGE SCALE GENOMIC DNA]</scope>
    <source>
        <strain evidence="1 2">M42-189</strain>
    </source>
</reference>
<dbReference type="PANTHER" id="PTHR40257">
    <property type="match status" value="1"/>
</dbReference>
<evidence type="ECO:0000313" key="2">
    <source>
        <dbReference type="Proteomes" id="UP001521785"/>
    </source>
</evidence>
<dbReference type="EMBL" id="JAKJXO020000003">
    <property type="protein sequence ID" value="KAL1608086.1"/>
    <property type="molecule type" value="Genomic_DNA"/>
</dbReference>
<accession>A0ABR3RUH4</accession>
<name>A0ABR3RUH4_9PLEO</name>
<protein>
    <recommendedName>
        <fullName evidence="3">DUF1330 domain-containing protein</fullName>
    </recommendedName>
</protein>
<gene>
    <name evidence="1" type="ORF">SLS60_003025</name>
</gene>
<dbReference type="Gene3D" id="3.30.70.100">
    <property type="match status" value="1"/>
</dbReference>
<evidence type="ECO:0000313" key="1">
    <source>
        <dbReference type="EMBL" id="KAL1608086.1"/>
    </source>
</evidence>
<dbReference type="PANTHER" id="PTHR40257:SF1">
    <property type="entry name" value="DUF1330 DOMAIN-CONTAINING PROTEIN"/>
    <property type="match status" value="1"/>
</dbReference>
<organism evidence="1 2">
    <name type="scientific">Paraconiothyrium brasiliense</name>
    <dbReference type="NCBI Taxonomy" id="300254"/>
    <lineage>
        <taxon>Eukaryota</taxon>
        <taxon>Fungi</taxon>
        <taxon>Dikarya</taxon>
        <taxon>Ascomycota</taxon>
        <taxon>Pezizomycotina</taxon>
        <taxon>Dothideomycetes</taxon>
        <taxon>Pleosporomycetidae</taxon>
        <taxon>Pleosporales</taxon>
        <taxon>Massarineae</taxon>
        <taxon>Didymosphaeriaceae</taxon>
        <taxon>Paraconiothyrium</taxon>
    </lineage>
</organism>
<dbReference type="Proteomes" id="UP001521785">
    <property type="component" value="Unassembled WGS sequence"/>
</dbReference>
<proteinExistence type="predicted"/>
<keyword evidence="2" id="KW-1185">Reference proteome</keyword>
<evidence type="ECO:0008006" key="3">
    <source>
        <dbReference type="Google" id="ProtNLM"/>
    </source>
</evidence>